<dbReference type="GO" id="GO:0005739">
    <property type="term" value="C:mitochondrion"/>
    <property type="evidence" value="ECO:0007669"/>
    <property type="project" value="TreeGrafter"/>
</dbReference>
<evidence type="ECO:0000256" key="3">
    <source>
        <dbReference type="ARBA" id="ARBA00022679"/>
    </source>
</evidence>
<evidence type="ECO:0000259" key="6">
    <source>
        <dbReference type="Pfam" id="PF13649"/>
    </source>
</evidence>
<keyword evidence="5" id="KW-0732">Signal</keyword>
<evidence type="ECO:0000313" key="7">
    <source>
        <dbReference type="EMBL" id="KAG8464235.1"/>
    </source>
</evidence>
<sequence>MAEGLWLGTWARFLVGNRLAPFVPTALPVCKAMLRLARVGPGDRLADLGCGDGRLLVLAARDFGASSTIGYETDARLARLARESATAAGLASSVDVREQDARTADLSGCSVATLYLSVRGNTQLLPVLGTLPASARVVSFHWPIEGVEPVRTVAVSGTKLYLFEGAAFAPGHK</sequence>
<dbReference type="InterPro" id="IPR029063">
    <property type="entry name" value="SAM-dependent_MTases_sf"/>
</dbReference>
<evidence type="ECO:0000256" key="4">
    <source>
        <dbReference type="ARBA" id="ARBA00022691"/>
    </source>
</evidence>
<organism evidence="7 8">
    <name type="scientific">Diacronema lutheri</name>
    <name type="common">Unicellular marine alga</name>
    <name type="synonym">Monochrysis lutheri</name>
    <dbReference type="NCBI Taxonomy" id="2081491"/>
    <lineage>
        <taxon>Eukaryota</taxon>
        <taxon>Haptista</taxon>
        <taxon>Haptophyta</taxon>
        <taxon>Pavlovophyceae</taxon>
        <taxon>Pavlovales</taxon>
        <taxon>Pavlovaceae</taxon>
        <taxon>Diacronema</taxon>
    </lineage>
</organism>
<keyword evidence="4" id="KW-0949">S-adenosyl-L-methionine</keyword>
<dbReference type="PANTHER" id="PTHR13610">
    <property type="entry name" value="METHYLTRANSFERASE DOMAIN-CONTAINING PROTEIN"/>
    <property type="match status" value="1"/>
</dbReference>
<dbReference type="Proteomes" id="UP000751190">
    <property type="component" value="Unassembled WGS sequence"/>
</dbReference>
<evidence type="ECO:0000256" key="2">
    <source>
        <dbReference type="ARBA" id="ARBA00022603"/>
    </source>
</evidence>
<dbReference type="AlphaFoldDB" id="A0A8J5XJ13"/>
<dbReference type="GO" id="GO:0016279">
    <property type="term" value="F:protein-lysine N-methyltransferase activity"/>
    <property type="evidence" value="ECO:0007669"/>
    <property type="project" value="InterPro"/>
</dbReference>
<keyword evidence="2" id="KW-0489">Methyltransferase</keyword>
<feature type="chain" id="PRO_5035235295" description="Methyltransferase domain-containing protein" evidence="5">
    <location>
        <begin position="17"/>
        <end position="173"/>
    </location>
</feature>
<comment type="similarity">
    <text evidence="1">Belongs to the ANT/ATPSC lysine N-methyltransferase family.</text>
</comment>
<protein>
    <recommendedName>
        <fullName evidence="6">Methyltransferase domain-containing protein</fullName>
    </recommendedName>
</protein>
<dbReference type="SUPFAM" id="SSF53335">
    <property type="entry name" value="S-adenosyl-L-methionine-dependent methyltransferases"/>
    <property type="match status" value="1"/>
</dbReference>
<dbReference type="InterPro" id="IPR026170">
    <property type="entry name" value="FAM173A/B"/>
</dbReference>
<gene>
    <name evidence="7" type="ORF">KFE25_003298</name>
</gene>
<feature type="signal peptide" evidence="5">
    <location>
        <begin position="1"/>
        <end position="16"/>
    </location>
</feature>
<dbReference type="OMA" id="DSWIFLY"/>
<dbReference type="GO" id="GO:1905706">
    <property type="term" value="P:regulation of mitochondrial ATP synthesis coupled proton transport"/>
    <property type="evidence" value="ECO:0007669"/>
    <property type="project" value="TreeGrafter"/>
</dbReference>
<dbReference type="Pfam" id="PF13649">
    <property type="entry name" value="Methyltransf_25"/>
    <property type="match status" value="1"/>
</dbReference>
<dbReference type="InterPro" id="IPR041698">
    <property type="entry name" value="Methyltransf_25"/>
</dbReference>
<dbReference type="OrthoDB" id="66144at2759"/>
<accession>A0A8J5XJ13</accession>
<comment type="caution">
    <text evidence="7">The sequence shown here is derived from an EMBL/GenBank/DDBJ whole genome shotgun (WGS) entry which is preliminary data.</text>
</comment>
<keyword evidence="3" id="KW-0808">Transferase</keyword>
<dbReference type="Gene3D" id="3.40.50.150">
    <property type="entry name" value="Vaccinia Virus protein VP39"/>
    <property type="match status" value="1"/>
</dbReference>
<evidence type="ECO:0000256" key="1">
    <source>
        <dbReference type="ARBA" id="ARBA00010633"/>
    </source>
</evidence>
<feature type="domain" description="Methyltransferase" evidence="6">
    <location>
        <begin position="47"/>
        <end position="111"/>
    </location>
</feature>
<name>A0A8J5XJ13_DIALT</name>
<dbReference type="PANTHER" id="PTHR13610:SF11">
    <property type="entry name" value="METHYLTRANSFERASE DOMAIN-CONTAINING PROTEIN"/>
    <property type="match status" value="1"/>
</dbReference>
<dbReference type="EMBL" id="JAGTXO010000013">
    <property type="protein sequence ID" value="KAG8464235.1"/>
    <property type="molecule type" value="Genomic_DNA"/>
</dbReference>
<proteinExistence type="inferred from homology"/>
<dbReference type="CDD" id="cd02440">
    <property type="entry name" value="AdoMet_MTases"/>
    <property type="match status" value="1"/>
</dbReference>
<evidence type="ECO:0000313" key="8">
    <source>
        <dbReference type="Proteomes" id="UP000751190"/>
    </source>
</evidence>
<dbReference type="GO" id="GO:0032259">
    <property type="term" value="P:methylation"/>
    <property type="evidence" value="ECO:0007669"/>
    <property type="project" value="UniProtKB-KW"/>
</dbReference>
<evidence type="ECO:0000256" key="5">
    <source>
        <dbReference type="SAM" id="SignalP"/>
    </source>
</evidence>
<reference evidence="7" key="1">
    <citation type="submission" date="2021-05" db="EMBL/GenBank/DDBJ databases">
        <title>The genome of the haptophyte Pavlova lutheri (Diacronema luteri, Pavlovales) - a model for lipid biosynthesis in eukaryotic algae.</title>
        <authorList>
            <person name="Hulatt C.J."/>
            <person name="Posewitz M.C."/>
        </authorList>
    </citation>
    <scope>NUCLEOTIDE SEQUENCE</scope>
    <source>
        <strain evidence="7">NIVA-4/92</strain>
    </source>
</reference>
<keyword evidence="8" id="KW-1185">Reference proteome</keyword>